<dbReference type="PANTHER" id="PTHR43828">
    <property type="entry name" value="ASPARAGINASE"/>
    <property type="match status" value="1"/>
</dbReference>
<dbReference type="InterPro" id="IPR036887">
    <property type="entry name" value="HTH_APSES_sf"/>
</dbReference>
<dbReference type="Pfam" id="PF04383">
    <property type="entry name" value="KilA-N"/>
    <property type="match status" value="1"/>
</dbReference>
<dbReference type="GO" id="GO:0030907">
    <property type="term" value="C:MBF transcription complex"/>
    <property type="evidence" value="ECO:0007669"/>
    <property type="project" value="TreeGrafter"/>
</dbReference>
<dbReference type="GO" id="GO:0001228">
    <property type="term" value="F:DNA-binding transcription activator activity, RNA polymerase II-specific"/>
    <property type="evidence" value="ECO:0007669"/>
    <property type="project" value="UniProtKB-ARBA"/>
</dbReference>
<keyword evidence="6" id="KW-0131">Cell cycle</keyword>
<evidence type="ECO:0000256" key="1">
    <source>
        <dbReference type="ARBA" id="ARBA00022737"/>
    </source>
</evidence>
<dbReference type="SUPFAM" id="SSF54616">
    <property type="entry name" value="DNA-binding domain of Mlu1-box binding protein MBP1"/>
    <property type="match status" value="1"/>
</dbReference>
<feature type="compositionally biased region" description="Polar residues" evidence="4">
    <location>
        <begin position="283"/>
        <end position="324"/>
    </location>
</feature>
<feature type="region of interest" description="Disordered" evidence="4">
    <location>
        <begin position="277"/>
        <end position="332"/>
    </location>
</feature>
<name>A0A1V2LIJ0_PICKU</name>
<dbReference type="InterPro" id="IPR002110">
    <property type="entry name" value="Ankyrin_rpt"/>
</dbReference>
<reference evidence="7" key="1">
    <citation type="journal article" date="2017" name="Genome Announc.">
        <title>Genome sequences of Cyberlindnera fabianii 65, Pichia kudriavzevii 129, and Saccharomyces cerevisiae 131 isolated from fermented masau fruits in Zimbabwe.</title>
        <authorList>
            <person name="van Rijswijck I.M.H."/>
            <person name="Derks M.F.L."/>
            <person name="Abee T."/>
            <person name="de Ridder D."/>
            <person name="Smid E.J."/>
        </authorList>
    </citation>
    <scope>NUCLEOTIDE SEQUENCE [LARGE SCALE GENOMIC DNA]</scope>
    <source>
        <strain evidence="7">129</strain>
    </source>
</reference>
<dbReference type="PANTHER" id="PTHR43828:SF7">
    <property type="entry name" value="REGULATORY PROTEIN SWI4"/>
    <property type="match status" value="1"/>
</dbReference>
<dbReference type="GO" id="GO:0003677">
    <property type="term" value="F:DNA binding"/>
    <property type="evidence" value="ECO:0007669"/>
    <property type="project" value="InterPro"/>
</dbReference>
<dbReference type="PROSITE" id="PS51299">
    <property type="entry name" value="HTH_APSES"/>
    <property type="match status" value="1"/>
</dbReference>
<evidence type="ECO:0000256" key="4">
    <source>
        <dbReference type="SAM" id="MobiDB-lite"/>
    </source>
</evidence>
<proteinExistence type="predicted"/>
<dbReference type="VEuPathDB" id="FungiDB:C5L36_0E03830"/>
<feature type="compositionally biased region" description="Polar residues" evidence="4">
    <location>
        <begin position="655"/>
        <end position="665"/>
    </location>
</feature>
<dbReference type="Gene3D" id="1.25.40.20">
    <property type="entry name" value="Ankyrin repeat-containing domain"/>
    <property type="match status" value="1"/>
</dbReference>
<dbReference type="SUPFAM" id="SSF48403">
    <property type="entry name" value="Ankyrin repeat"/>
    <property type="match status" value="1"/>
</dbReference>
<dbReference type="PROSITE" id="PS50088">
    <property type="entry name" value="ANK_REPEAT"/>
    <property type="match status" value="1"/>
</dbReference>
<keyword evidence="2 3" id="KW-0040">ANK repeat</keyword>
<dbReference type="Proteomes" id="UP000189274">
    <property type="component" value="Unassembled WGS sequence"/>
</dbReference>
<dbReference type="InterPro" id="IPR051642">
    <property type="entry name" value="SWI6-like"/>
</dbReference>
<keyword evidence="6" id="KW-0132">Cell division</keyword>
<evidence type="ECO:0000259" key="5">
    <source>
        <dbReference type="PROSITE" id="PS51299"/>
    </source>
</evidence>
<evidence type="ECO:0000256" key="2">
    <source>
        <dbReference type="ARBA" id="ARBA00023043"/>
    </source>
</evidence>
<gene>
    <name evidence="6" type="ORF">BOH78_3908</name>
</gene>
<feature type="domain" description="HTH APSES-type" evidence="5">
    <location>
        <begin position="4"/>
        <end position="113"/>
    </location>
</feature>
<feature type="compositionally biased region" description="Polar residues" evidence="4">
    <location>
        <begin position="197"/>
        <end position="216"/>
    </location>
</feature>
<dbReference type="Pfam" id="PF00023">
    <property type="entry name" value="Ank"/>
    <property type="match status" value="1"/>
</dbReference>
<feature type="repeat" description="ANK" evidence="3">
    <location>
        <begin position="462"/>
        <end position="494"/>
    </location>
</feature>
<feature type="compositionally biased region" description="Basic and acidic residues" evidence="4">
    <location>
        <begin position="128"/>
        <end position="147"/>
    </location>
</feature>
<dbReference type="GO" id="GO:0033309">
    <property type="term" value="C:SBF transcription complex"/>
    <property type="evidence" value="ECO:0007669"/>
    <property type="project" value="TreeGrafter"/>
</dbReference>
<dbReference type="SMART" id="SM00248">
    <property type="entry name" value="ANK"/>
    <property type="match status" value="3"/>
</dbReference>
<dbReference type="InterPro" id="IPR036770">
    <property type="entry name" value="Ankyrin_rpt-contain_sf"/>
</dbReference>
<dbReference type="Gene3D" id="3.10.260.10">
    <property type="entry name" value="Transcription regulator HTH, APSES-type DNA-binding domain"/>
    <property type="match status" value="1"/>
</dbReference>
<dbReference type="AlphaFoldDB" id="A0A1V2LIJ0"/>
<evidence type="ECO:0000256" key="3">
    <source>
        <dbReference type="PROSITE-ProRule" id="PRU00023"/>
    </source>
</evidence>
<feature type="compositionally biased region" description="Polar residues" evidence="4">
    <location>
        <begin position="157"/>
        <end position="167"/>
    </location>
</feature>
<dbReference type="GO" id="GO:0051301">
    <property type="term" value="P:cell division"/>
    <property type="evidence" value="ECO:0007669"/>
    <property type="project" value="UniProtKB-KW"/>
</dbReference>
<dbReference type="SMART" id="SM01252">
    <property type="entry name" value="KilA-N"/>
    <property type="match status" value="1"/>
</dbReference>
<protein>
    <submittedName>
        <fullName evidence="6">Cell division cycle-related protein res2/pct1</fullName>
    </submittedName>
</protein>
<accession>A0A1V2LIJ0</accession>
<dbReference type="PROSITE" id="PS50297">
    <property type="entry name" value="ANK_REP_REGION"/>
    <property type="match status" value="1"/>
</dbReference>
<keyword evidence="1" id="KW-0677">Repeat</keyword>
<evidence type="ECO:0000313" key="7">
    <source>
        <dbReference type="Proteomes" id="UP000189274"/>
    </source>
</evidence>
<evidence type="ECO:0000313" key="6">
    <source>
        <dbReference type="EMBL" id="ONH72327.1"/>
    </source>
</evidence>
<feature type="region of interest" description="Disordered" evidence="4">
    <location>
        <begin position="649"/>
        <end position="672"/>
    </location>
</feature>
<feature type="region of interest" description="Disordered" evidence="4">
    <location>
        <begin position="102"/>
        <end position="216"/>
    </location>
</feature>
<sequence>MVEVYTATYSHIDVYESTIDGIQLMRRCDDNWVNATQILKIAGFGKTQRTRLLEREVHNLVHRKVQGGHGKFQGTWIPLDLAIQLATRHEIPSEKLNVLFYNPETDPPLPKKPPSSSTRSANNTPSGNEKKRLLKIDPKTPTNDRKLSSPQKHKKSLLNTSESQMTSLDMPPTFGMFDGSKRHQSQPQPRQLHAKSKSASNLPLQNSQLITPKSNNRLMVSSNPNSAMNSSYYEPSVQYHQIQAQRELQMLQQQQHGKQQMNPSQNFEVRQPAAHPSLIPKSASHSNHQPFYENPNHTISSMTDDQFQGFQSMTESSISSNSFALQDPHKSSHNLHLRYQEYSQSPRYDGLNPNVQNIFQTPRQTFKHQRHHSSPQIVQPGINQLSVSQPSLSAPPNVQLQQQNQILHPHHVNDDPFTDEFDENQEYYTSSLLAFFINDAPVPDFLYNPPADFDIDRSIDDEGHTPLHWAAALAAVDVIQLLVQNNANTLRLNNAGMNPLSKLVHFNNSYDWKNFHVILPWLKNCLAVPDSNQRTPLHYVVSLSGVPNKENACHYYFDEIIKFMYQQQRKAEKFNNENQNSRNLVQLLVNHPDTNGDTALDLALKINSKDFVTNMWNVSNVEFTQSTSIMLQDTDDKENTFTQIPSNEIEHSHLNEQVNTSTPQKPDNKNILPKISPKVVVKKEADDGSLLVIEPSRISMPEINNFVKSLPSMVLELKNTLDNKIDHVNYNVETINKLDSQINSLSHKNAKLLKKISKAVNHDSSVDFTKLSSSDNDAIENFVNSKLVQLEFSLNEKSEKLTNYAERLQALVVANLVKHEEEIIKENFSRGAQSTNELVVSALKLSLLQIKL</sequence>
<organism evidence="6 7">
    <name type="scientific">Pichia kudriavzevii</name>
    <name type="common">Yeast</name>
    <name type="synonym">Issatchenkia orientalis</name>
    <dbReference type="NCBI Taxonomy" id="4909"/>
    <lineage>
        <taxon>Eukaryota</taxon>
        <taxon>Fungi</taxon>
        <taxon>Dikarya</taxon>
        <taxon>Ascomycota</taxon>
        <taxon>Saccharomycotina</taxon>
        <taxon>Pichiomycetes</taxon>
        <taxon>Pichiales</taxon>
        <taxon>Pichiaceae</taxon>
        <taxon>Pichia</taxon>
    </lineage>
</organism>
<dbReference type="InterPro" id="IPR018004">
    <property type="entry name" value="KilA/APSES_HTH"/>
</dbReference>
<dbReference type="EMBL" id="MQVM01000022">
    <property type="protein sequence ID" value="ONH72327.1"/>
    <property type="molecule type" value="Genomic_DNA"/>
</dbReference>
<comment type="caution">
    <text evidence="6">The sequence shown here is derived from an EMBL/GenBank/DDBJ whole genome shotgun (WGS) entry which is preliminary data.</text>
</comment>
<dbReference type="InterPro" id="IPR003163">
    <property type="entry name" value="Tscrpt_reg_HTH_APSES-type"/>
</dbReference>
<feature type="compositionally biased region" description="Polar residues" evidence="4">
    <location>
        <begin position="118"/>
        <end position="127"/>
    </location>
</feature>